<evidence type="ECO:0000313" key="2">
    <source>
        <dbReference type="EMBL" id="HIT74872.1"/>
    </source>
</evidence>
<protein>
    <submittedName>
        <fullName evidence="2">Uncharacterized protein</fullName>
    </submittedName>
</protein>
<feature type="region of interest" description="Disordered" evidence="1">
    <location>
        <begin position="1"/>
        <end position="20"/>
    </location>
</feature>
<name>A0A9D1GX64_9ACTN</name>
<dbReference type="Proteomes" id="UP000886842">
    <property type="component" value="Unassembled WGS sequence"/>
</dbReference>
<sequence>MAPKLVTPERRPRTRPRDDPEVLLVRTPGSLRVFGYPVREGAVIY</sequence>
<accession>A0A9D1GX64</accession>
<reference evidence="2" key="2">
    <citation type="journal article" date="2021" name="PeerJ">
        <title>Extensive microbial diversity within the chicken gut microbiome revealed by metagenomics and culture.</title>
        <authorList>
            <person name="Gilroy R."/>
            <person name="Ravi A."/>
            <person name="Getino M."/>
            <person name="Pursley I."/>
            <person name="Horton D.L."/>
            <person name="Alikhan N.F."/>
            <person name="Baker D."/>
            <person name="Gharbi K."/>
            <person name="Hall N."/>
            <person name="Watson M."/>
            <person name="Adriaenssens E.M."/>
            <person name="Foster-Nyarko E."/>
            <person name="Jarju S."/>
            <person name="Secka A."/>
            <person name="Antonio M."/>
            <person name="Oren A."/>
            <person name="Chaudhuri R.R."/>
            <person name="La Ragione R."/>
            <person name="Hildebrand F."/>
            <person name="Pallen M.J."/>
        </authorList>
    </citation>
    <scope>NUCLEOTIDE SEQUENCE</scope>
    <source>
        <strain evidence="2">ChiGjej1B1-24693</strain>
    </source>
</reference>
<feature type="compositionally biased region" description="Basic and acidic residues" evidence="1">
    <location>
        <begin position="7"/>
        <end position="20"/>
    </location>
</feature>
<proteinExistence type="predicted"/>
<dbReference type="AlphaFoldDB" id="A0A9D1GX64"/>
<reference evidence="2" key="1">
    <citation type="submission" date="2020-10" db="EMBL/GenBank/DDBJ databases">
        <authorList>
            <person name="Gilroy R."/>
        </authorList>
    </citation>
    <scope>NUCLEOTIDE SEQUENCE</scope>
    <source>
        <strain evidence="2">ChiGjej1B1-24693</strain>
    </source>
</reference>
<evidence type="ECO:0000256" key="1">
    <source>
        <dbReference type="SAM" id="MobiDB-lite"/>
    </source>
</evidence>
<gene>
    <name evidence="2" type="ORF">IAA98_04740</name>
</gene>
<organism evidence="2 3">
    <name type="scientific">Candidatus Avipropionibacterium avicola</name>
    <dbReference type="NCBI Taxonomy" id="2840701"/>
    <lineage>
        <taxon>Bacteria</taxon>
        <taxon>Bacillati</taxon>
        <taxon>Actinomycetota</taxon>
        <taxon>Actinomycetes</taxon>
        <taxon>Propionibacteriales</taxon>
        <taxon>Propionibacteriaceae</taxon>
        <taxon>Propionibacteriaceae incertae sedis</taxon>
        <taxon>Candidatus Avipropionibacterium</taxon>
    </lineage>
</organism>
<dbReference type="EMBL" id="DVLP01000144">
    <property type="protein sequence ID" value="HIT74872.1"/>
    <property type="molecule type" value="Genomic_DNA"/>
</dbReference>
<comment type="caution">
    <text evidence="2">The sequence shown here is derived from an EMBL/GenBank/DDBJ whole genome shotgun (WGS) entry which is preliminary data.</text>
</comment>
<evidence type="ECO:0000313" key="3">
    <source>
        <dbReference type="Proteomes" id="UP000886842"/>
    </source>
</evidence>